<protein>
    <submittedName>
        <fullName evidence="1">Uncharacterized protein</fullName>
    </submittedName>
</protein>
<evidence type="ECO:0000313" key="2">
    <source>
        <dbReference type="Proteomes" id="UP000030649"/>
    </source>
</evidence>
<gene>
    <name evidence="1" type="ORF">J07HQW1_01499</name>
</gene>
<name>U1N4H3_9EURY</name>
<dbReference type="HOGENOM" id="CLU_2340093_0_0_2"/>
<organism evidence="1 2">
    <name type="scientific">Haloquadratum walsbyi J07HQW1</name>
    <dbReference type="NCBI Taxonomy" id="1238424"/>
    <lineage>
        <taxon>Archaea</taxon>
        <taxon>Methanobacteriati</taxon>
        <taxon>Methanobacteriota</taxon>
        <taxon>Stenosarchaea group</taxon>
        <taxon>Halobacteria</taxon>
        <taxon>Halobacteriales</taxon>
        <taxon>Haloferacaceae</taxon>
        <taxon>Haloquadratum</taxon>
    </lineage>
</organism>
<proteinExistence type="predicted"/>
<reference evidence="1 2" key="1">
    <citation type="journal article" date="2013" name="PLoS ONE">
        <title>Assembly-driven community genomics of a hypersaline microbial ecosystem.</title>
        <authorList>
            <person name="Podell S."/>
            <person name="Ugalde J.A."/>
            <person name="Narasingarao P."/>
            <person name="Banfield J.F."/>
            <person name="Heidelberg K.B."/>
            <person name="Allen E.E."/>
        </authorList>
    </citation>
    <scope>NUCLEOTIDE SEQUENCE [LARGE SCALE GENOMIC DNA]</scope>
    <source>
        <strain evidence="2">J07HQW1</strain>
    </source>
</reference>
<accession>U1N4H3</accession>
<dbReference type="AlphaFoldDB" id="U1N4H3"/>
<dbReference type="EMBL" id="KE356560">
    <property type="protein sequence ID" value="ERG91465.1"/>
    <property type="molecule type" value="Genomic_DNA"/>
</dbReference>
<evidence type="ECO:0000313" key="1">
    <source>
        <dbReference type="EMBL" id="ERG91465.1"/>
    </source>
</evidence>
<sequence>MIIVVILATSVALIEGTGGSTVADTARQTATQSDSYRGLPIEEYLIESTRRKPTALAWDEADNWKSNRTPVAVQLPDVYQTLLHITYGGAAYCPRCA</sequence>
<dbReference type="Proteomes" id="UP000030649">
    <property type="component" value="Unassembled WGS sequence"/>
</dbReference>